<sequence>MFNDGNTLKLFEWMSRKLEKNFTAYDLVLRVFGMREDWDAAKRMIGEVNGDLDSEMYFQVFNTLIYACSKHVANILYFYSPAGVGFSYSNTSSDLLNNGDKMTGNTYFTFWRLPSILLKWLDHFPQFKGRDFSITGESHGGSKCRNMPGHYVPQLSQSIVRYNQATGDKTINLKGYMVWIFFPELTMVHGHLEQIKMLICMSNADGKSSN</sequence>
<reference evidence="2" key="1">
    <citation type="journal article" date="2023" name="G3 (Bethesda)">
        <title>Genome assembly and association tests identify interacting loci associated with vigor, precocity, and sex in interspecific pistachio rootstocks.</title>
        <authorList>
            <person name="Palmer W."/>
            <person name="Jacygrad E."/>
            <person name="Sagayaradj S."/>
            <person name="Cavanaugh K."/>
            <person name="Han R."/>
            <person name="Bertier L."/>
            <person name="Beede B."/>
            <person name="Kafkas S."/>
            <person name="Golino D."/>
            <person name="Preece J."/>
            <person name="Michelmore R."/>
        </authorList>
    </citation>
    <scope>NUCLEOTIDE SEQUENCE [LARGE SCALE GENOMIC DNA]</scope>
</reference>
<organism evidence="1 2">
    <name type="scientific">Pistacia atlantica</name>
    <dbReference type="NCBI Taxonomy" id="434234"/>
    <lineage>
        <taxon>Eukaryota</taxon>
        <taxon>Viridiplantae</taxon>
        <taxon>Streptophyta</taxon>
        <taxon>Embryophyta</taxon>
        <taxon>Tracheophyta</taxon>
        <taxon>Spermatophyta</taxon>
        <taxon>Magnoliopsida</taxon>
        <taxon>eudicotyledons</taxon>
        <taxon>Gunneridae</taxon>
        <taxon>Pentapetalae</taxon>
        <taxon>rosids</taxon>
        <taxon>malvids</taxon>
        <taxon>Sapindales</taxon>
        <taxon>Anacardiaceae</taxon>
        <taxon>Pistacia</taxon>
    </lineage>
</organism>
<comment type="caution">
    <text evidence="1">The sequence shown here is derived from an EMBL/GenBank/DDBJ whole genome shotgun (WGS) entry which is preliminary data.</text>
</comment>
<name>A0ACC1B2Z7_9ROSI</name>
<evidence type="ECO:0000313" key="1">
    <source>
        <dbReference type="EMBL" id="KAJ0093215.1"/>
    </source>
</evidence>
<dbReference type="EMBL" id="CM047903">
    <property type="protein sequence ID" value="KAJ0093215.1"/>
    <property type="molecule type" value="Genomic_DNA"/>
</dbReference>
<dbReference type="Proteomes" id="UP001164250">
    <property type="component" value="Chromosome 7"/>
</dbReference>
<keyword evidence="2" id="KW-1185">Reference proteome</keyword>
<evidence type="ECO:0000313" key="2">
    <source>
        <dbReference type="Proteomes" id="UP001164250"/>
    </source>
</evidence>
<gene>
    <name evidence="1" type="ORF">Patl1_25862</name>
</gene>
<accession>A0ACC1B2Z7</accession>
<proteinExistence type="predicted"/>
<protein>
    <submittedName>
        <fullName evidence="1">Uncharacterized protein</fullName>
    </submittedName>
</protein>